<dbReference type="Proteomes" id="UP000320176">
    <property type="component" value="Unassembled WGS sequence"/>
</dbReference>
<evidence type="ECO:0000313" key="2">
    <source>
        <dbReference type="Proteomes" id="UP000320176"/>
    </source>
</evidence>
<name>A0A5C6A8D2_9BACT</name>
<accession>A0A5C6A8D2</accession>
<evidence type="ECO:0000313" key="1">
    <source>
        <dbReference type="EMBL" id="TWT94553.1"/>
    </source>
</evidence>
<reference evidence="1 2" key="1">
    <citation type="submission" date="2019-02" db="EMBL/GenBank/DDBJ databases">
        <title>Deep-cultivation of Planctomycetes and their phenomic and genomic characterization uncovers novel biology.</title>
        <authorList>
            <person name="Wiegand S."/>
            <person name="Jogler M."/>
            <person name="Boedeker C."/>
            <person name="Pinto D."/>
            <person name="Vollmers J."/>
            <person name="Rivas-Marin E."/>
            <person name="Kohn T."/>
            <person name="Peeters S.H."/>
            <person name="Heuer A."/>
            <person name="Rast P."/>
            <person name="Oberbeckmann S."/>
            <person name="Bunk B."/>
            <person name="Jeske O."/>
            <person name="Meyerdierks A."/>
            <person name="Storesund J.E."/>
            <person name="Kallscheuer N."/>
            <person name="Luecker S."/>
            <person name="Lage O.M."/>
            <person name="Pohl T."/>
            <person name="Merkel B.J."/>
            <person name="Hornburger P."/>
            <person name="Mueller R.-W."/>
            <person name="Bruemmer F."/>
            <person name="Labrenz M."/>
            <person name="Spormann A.M."/>
            <person name="Op Den Camp H."/>
            <person name="Overmann J."/>
            <person name="Amann R."/>
            <person name="Jetten M.S.M."/>
            <person name="Mascher T."/>
            <person name="Medema M.H."/>
            <person name="Devos D.P."/>
            <person name="Kaster A.-K."/>
            <person name="Ovreas L."/>
            <person name="Rohde M."/>
            <person name="Galperin M.Y."/>
            <person name="Jogler C."/>
        </authorList>
    </citation>
    <scope>NUCLEOTIDE SEQUENCE [LARGE SCALE GENOMIC DNA]</scope>
    <source>
        <strain evidence="1 2">Pla52n</strain>
    </source>
</reference>
<gene>
    <name evidence="1" type="ORF">Pla52n_53740</name>
</gene>
<protein>
    <submittedName>
        <fullName evidence="1">Uncharacterized protein</fullName>
    </submittedName>
</protein>
<dbReference type="AlphaFoldDB" id="A0A5C6A8D2"/>
<keyword evidence="2" id="KW-1185">Reference proteome</keyword>
<organism evidence="1 2">
    <name type="scientific">Stieleria varia</name>
    <dbReference type="NCBI Taxonomy" id="2528005"/>
    <lineage>
        <taxon>Bacteria</taxon>
        <taxon>Pseudomonadati</taxon>
        <taxon>Planctomycetota</taxon>
        <taxon>Planctomycetia</taxon>
        <taxon>Pirellulales</taxon>
        <taxon>Pirellulaceae</taxon>
        <taxon>Stieleria</taxon>
    </lineage>
</organism>
<sequence length="87" mass="9888">MRTGRYRVAADKPTTISDHFVVVCYMTPSAKCNPVSSGDHLQRFPESKPPRVKFGGPYFVMHRMIYDRCPTLRADICLVVRVTKVKG</sequence>
<comment type="caution">
    <text evidence="1">The sequence shown here is derived from an EMBL/GenBank/DDBJ whole genome shotgun (WGS) entry which is preliminary data.</text>
</comment>
<proteinExistence type="predicted"/>
<dbReference type="EMBL" id="SJPN01000007">
    <property type="protein sequence ID" value="TWT94553.1"/>
    <property type="molecule type" value="Genomic_DNA"/>
</dbReference>